<comment type="caution">
    <text evidence="1">The sequence shown here is derived from an EMBL/GenBank/DDBJ whole genome shotgun (WGS) entry which is preliminary data.</text>
</comment>
<name>A0A6V7H6J8_9HYME</name>
<evidence type="ECO:0000313" key="1">
    <source>
        <dbReference type="EMBL" id="CAD1475105.1"/>
    </source>
</evidence>
<organism evidence="1 2">
    <name type="scientific">Heterotrigona itama</name>
    <dbReference type="NCBI Taxonomy" id="395501"/>
    <lineage>
        <taxon>Eukaryota</taxon>
        <taxon>Metazoa</taxon>
        <taxon>Ecdysozoa</taxon>
        <taxon>Arthropoda</taxon>
        <taxon>Hexapoda</taxon>
        <taxon>Insecta</taxon>
        <taxon>Pterygota</taxon>
        <taxon>Neoptera</taxon>
        <taxon>Endopterygota</taxon>
        <taxon>Hymenoptera</taxon>
        <taxon>Apocrita</taxon>
        <taxon>Aculeata</taxon>
        <taxon>Apoidea</taxon>
        <taxon>Anthophila</taxon>
        <taxon>Apidae</taxon>
        <taxon>Heterotrigona</taxon>
    </lineage>
</organism>
<accession>A0A6V7H6J8</accession>
<sequence length="127" mass="14959">ITSSSNRLRFVKSVPFCKRRHCFFRANETFLKFVLITLDNAGSTSFMYKLLRNIGGISLASRESYRYTTIIFPSCKQMQENVHLLQYYILKCRRTIVSRTLTEGTDYLTGYRDLALRKYLKVCRCEI</sequence>
<feature type="non-terminal residue" evidence="1">
    <location>
        <position position="127"/>
    </location>
</feature>
<dbReference type="AlphaFoldDB" id="A0A6V7H6J8"/>
<protein>
    <submittedName>
        <fullName evidence="1">Uncharacterized protein</fullName>
    </submittedName>
</protein>
<dbReference type="Proteomes" id="UP000752696">
    <property type="component" value="Unassembled WGS sequence"/>
</dbReference>
<reference evidence="1" key="1">
    <citation type="submission" date="2020-07" db="EMBL/GenBank/DDBJ databases">
        <authorList>
            <person name="Nazaruddin N."/>
        </authorList>
    </citation>
    <scope>NUCLEOTIDE SEQUENCE</scope>
</reference>
<evidence type="ECO:0000313" key="2">
    <source>
        <dbReference type="Proteomes" id="UP000752696"/>
    </source>
</evidence>
<proteinExistence type="predicted"/>
<keyword evidence="2" id="KW-1185">Reference proteome</keyword>
<dbReference type="EMBL" id="CAJDYZ010008192">
    <property type="protein sequence ID" value="CAD1475105.1"/>
    <property type="molecule type" value="Genomic_DNA"/>
</dbReference>
<feature type="non-terminal residue" evidence="1">
    <location>
        <position position="1"/>
    </location>
</feature>
<gene>
    <name evidence="1" type="ORF">MHI_LOCUS520559</name>
</gene>